<dbReference type="Gene3D" id="1.10.8.60">
    <property type="match status" value="1"/>
</dbReference>
<accession>A0A1C3L437</accession>
<dbReference type="Pfam" id="PF06144">
    <property type="entry name" value="DNA_pol3_delta"/>
    <property type="match status" value="1"/>
</dbReference>
<dbReference type="InterPro" id="IPR005790">
    <property type="entry name" value="DNA_polIII_delta"/>
</dbReference>
<dbReference type="STRING" id="1835721.TRABTM_A_01760"/>
<dbReference type="InterPro" id="IPR008921">
    <property type="entry name" value="DNA_pol3_clamp-load_cplx_C"/>
</dbReference>
<evidence type="ECO:0000259" key="10">
    <source>
        <dbReference type="Pfam" id="PF06144"/>
    </source>
</evidence>
<dbReference type="KEGG" id="senm:TRABTM_A_01760"/>
<dbReference type="GO" id="GO:0003887">
    <property type="term" value="F:DNA-directed DNA polymerase activity"/>
    <property type="evidence" value="ECO:0007669"/>
    <property type="project" value="UniProtKB-UniRule"/>
</dbReference>
<evidence type="ECO:0000256" key="8">
    <source>
        <dbReference type="ARBA" id="ARBA00049244"/>
    </source>
</evidence>
<dbReference type="GO" id="GO:0009360">
    <property type="term" value="C:DNA polymerase III complex"/>
    <property type="evidence" value="ECO:0007669"/>
    <property type="project" value="UniProtKB-UniRule"/>
</dbReference>
<evidence type="ECO:0000256" key="3">
    <source>
        <dbReference type="ARBA" id="ARBA00022679"/>
    </source>
</evidence>
<evidence type="ECO:0000256" key="6">
    <source>
        <dbReference type="ARBA" id="ARBA00022932"/>
    </source>
</evidence>
<evidence type="ECO:0000256" key="4">
    <source>
        <dbReference type="ARBA" id="ARBA00022695"/>
    </source>
</evidence>
<evidence type="ECO:0000256" key="5">
    <source>
        <dbReference type="ARBA" id="ARBA00022705"/>
    </source>
</evidence>
<organism evidence="12 13">
    <name type="scientific">secondary endosymbiont of Trabutina mannipara</name>
    <dbReference type="NCBI Taxonomy" id="1835721"/>
    <lineage>
        <taxon>Bacteria</taxon>
        <taxon>Pseudomonadati</taxon>
        <taxon>Pseudomonadota</taxon>
        <taxon>Gammaproteobacteria</taxon>
        <taxon>Enterobacterales</taxon>
        <taxon>Enterobacteriaceae</taxon>
    </lineage>
</organism>
<evidence type="ECO:0000313" key="12">
    <source>
        <dbReference type="EMBL" id="SBT82025.1"/>
    </source>
</evidence>
<keyword evidence="6" id="KW-0239">DNA-directed DNA polymerase</keyword>
<keyword evidence="3 12" id="KW-0808">Transferase</keyword>
<keyword evidence="4 12" id="KW-0548">Nucleotidyltransferase</keyword>
<evidence type="ECO:0000259" key="11">
    <source>
        <dbReference type="Pfam" id="PF14840"/>
    </source>
</evidence>
<dbReference type="InterPro" id="IPR032780">
    <property type="entry name" value="DNA_pol3_delt_C"/>
</dbReference>
<comment type="similarity">
    <text evidence="7">Belongs to the DNA polymerase HolA subunit family.</text>
</comment>
<dbReference type="NCBIfam" id="TIGR01128">
    <property type="entry name" value="holA"/>
    <property type="match status" value="1"/>
</dbReference>
<protein>
    <recommendedName>
        <fullName evidence="2 9">DNA polymerase III subunit delta</fullName>
        <ecNumber evidence="1 9">2.7.7.7</ecNumber>
    </recommendedName>
</protein>
<dbReference type="PATRIC" id="fig|1835721.3.peg.159"/>
<keyword evidence="5" id="KW-0235">DNA replication</keyword>
<dbReference type="SUPFAM" id="SSF48019">
    <property type="entry name" value="post-AAA+ oligomerization domain-like"/>
    <property type="match status" value="1"/>
</dbReference>
<keyword evidence="13" id="KW-1185">Reference proteome</keyword>
<feature type="domain" description="DNA polymerase III subunit delta C-terminal" evidence="11">
    <location>
        <begin position="212"/>
        <end position="332"/>
    </location>
</feature>
<evidence type="ECO:0000256" key="1">
    <source>
        <dbReference type="ARBA" id="ARBA00012417"/>
    </source>
</evidence>
<dbReference type="CDD" id="cd18138">
    <property type="entry name" value="HLD_clamp_pol_III_delta"/>
    <property type="match status" value="1"/>
</dbReference>
<dbReference type="InterPro" id="IPR027417">
    <property type="entry name" value="P-loop_NTPase"/>
</dbReference>
<dbReference type="GO" id="GO:0003677">
    <property type="term" value="F:DNA binding"/>
    <property type="evidence" value="ECO:0007669"/>
    <property type="project" value="InterPro"/>
</dbReference>
<dbReference type="InterPro" id="IPR010372">
    <property type="entry name" value="DNA_pol3_delta_N"/>
</dbReference>
<dbReference type="PANTHER" id="PTHR34388">
    <property type="entry name" value="DNA POLYMERASE III SUBUNIT DELTA"/>
    <property type="match status" value="1"/>
</dbReference>
<sequence>MYAEQLNLQLSKSLSTCYLLFGNEPLLLQESQDLICKIARKQQFDEYFSIMLDAHTDWYSIFSLCKERSLFSRRQVLLLLLPEESIKSDMGDNLLHLSSLLHDDLLLIIRGTNITSTLEKSAWFKELKSIAVLVICMTPEQTQLPQWVMKRANSMKLKLDNAACQLLCYCYEGNLPALVQVLEMLCLIYPDRNITFPRVEITVNDSSHFTIFNLVDAVLAGKSKRAIHILQQLQLEATDNTIIILLRSIQREIMLLLMLKRHTAASSRDMLKLWSKRKLLLNQAVERLTMLQLRNAIALAAKIEIAIKQDYKDYVWSDFNALILILCSKLMPEAMFSGSISRFQIKI</sequence>
<dbReference type="SUPFAM" id="SSF52540">
    <property type="entry name" value="P-loop containing nucleoside triphosphate hydrolases"/>
    <property type="match status" value="1"/>
</dbReference>
<proteinExistence type="inferred from homology"/>
<dbReference type="EMBL" id="LT594522">
    <property type="protein sequence ID" value="SBT82025.1"/>
    <property type="molecule type" value="Genomic_DNA"/>
</dbReference>
<dbReference type="Gene3D" id="3.40.50.300">
    <property type="entry name" value="P-loop containing nucleotide triphosphate hydrolases"/>
    <property type="match status" value="1"/>
</dbReference>
<dbReference type="AlphaFoldDB" id="A0A1C3L437"/>
<dbReference type="Pfam" id="PF14840">
    <property type="entry name" value="DNA_pol3_delt_C"/>
    <property type="match status" value="1"/>
</dbReference>
<evidence type="ECO:0000256" key="7">
    <source>
        <dbReference type="ARBA" id="ARBA00034754"/>
    </source>
</evidence>
<dbReference type="Gene3D" id="1.20.272.10">
    <property type="match status" value="1"/>
</dbReference>
<comment type="catalytic activity">
    <reaction evidence="8">
        <text>DNA(n) + a 2'-deoxyribonucleoside 5'-triphosphate = DNA(n+1) + diphosphate</text>
        <dbReference type="Rhea" id="RHEA:22508"/>
        <dbReference type="Rhea" id="RHEA-COMP:17339"/>
        <dbReference type="Rhea" id="RHEA-COMP:17340"/>
        <dbReference type="ChEBI" id="CHEBI:33019"/>
        <dbReference type="ChEBI" id="CHEBI:61560"/>
        <dbReference type="ChEBI" id="CHEBI:173112"/>
        <dbReference type="EC" id="2.7.7.7"/>
    </reaction>
</comment>
<name>A0A1C3L437_9ENTR</name>
<evidence type="ECO:0000256" key="2">
    <source>
        <dbReference type="ARBA" id="ARBA00017703"/>
    </source>
</evidence>
<gene>
    <name evidence="12" type="primary">holA</name>
    <name evidence="12" type="ORF">TRABTM_A_01760</name>
</gene>
<dbReference type="GO" id="GO:0006261">
    <property type="term" value="P:DNA-templated DNA replication"/>
    <property type="evidence" value="ECO:0007669"/>
    <property type="project" value="TreeGrafter"/>
</dbReference>
<dbReference type="PANTHER" id="PTHR34388:SF1">
    <property type="entry name" value="DNA POLYMERASE III SUBUNIT DELTA"/>
    <property type="match status" value="1"/>
</dbReference>
<dbReference type="EC" id="2.7.7.7" evidence="1 9"/>
<dbReference type="Proteomes" id="UP000092809">
    <property type="component" value="Chromosome I"/>
</dbReference>
<reference evidence="13" key="1">
    <citation type="submission" date="2016-06" db="EMBL/GenBank/DDBJ databases">
        <authorList>
            <person name="Szabo Gitta"/>
        </authorList>
    </citation>
    <scope>NUCLEOTIDE SEQUENCE [LARGE SCALE GENOMIC DNA]</scope>
</reference>
<evidence type="ECO:0000313" key="13">
    <source>
        <dbReference type="Proteomes" id="UP000092809"/>
    </source>
</evidence>
<evidence type="ECO:0000256" key="9">
    <source>
        <dbReference type="NCBIfam" id="TIGR01128"/>
    </source>
</evidence>
<feature type="domain" description="DNA polymerase III delta N-terminal" evidence="10">
    <location>
        <begin position="18"/>
        <end position="136"/>
    </location>
</feature>